<proteinExistence type="predicted"/>
<evidence type="ECO:0000313" key="5">
    <source>
        <dbReference type="EMBL" id="CAB5149313.1"/>
    </source>
</evidence>
<dbReference type="AlphaFoldDB" id="A0A6J7I1E0"/>
<evidence type="ECO:0000313" key="1">
    <source>
        <dbReference type="EMBL" id="CAB4707274.1"/>
    </source>
</evidence>
<organism evidence="3">
    <name type="scientific">freshwater metagenome</name>
    <dbReference type="NCBI Taxonomy" id="449393"/>
    <lineage>
        <taxon>unclassified sequences</taxon>
        <taxon>metagenomes</taxon>
        <taxon>ecological metagenomes</taxon>
    </lineage>
</organism>
<dbReference type="EMBL" id="CAFAAS010000008">
    <property type="protein sequence ID" value="CAB4806900.1"/>
    <property type="molecule type" value="Genomic_DNA"/>
</dbReference>
<dbReference type="EMBL" id="CAFBRZ010000024">
    <property type="protein sequence ID" value="CAB5149313.1"/>
    <property type="molecule type" value="Genomic_DNA"/>
</dbReference>
<evidence type="ECO:0000313" key="3">
    <source>
        <dbReference type="EMBL" id="CAB4924552.1"/>
    </source>
</evidence>
<dbReference type="EMBL" id="CAFBMU010000009">
    <property type="protein sequence ID" value="CAB4924552.1"/>
    <property type="molecule type" value="Genomic_DNA"/>
</dbReference>
<gene>
    <name evidence="1" type="ORF">UFOPK2655_00506</name>
    <name evidence="2" type="ORF">UFOPK3077_00910</name>
    <name evidence="3" type="ORF">UFOPK3667_00918</name>
    <name evidence="4" type="ORF">UFOPK3903_01178</name>
    <name evidence="5" type="ORF">UFOPK4444_00556</name>
</gene>
<evidence type="ECO:0000313" key="2">
    <source>
        <dbReference type="EMBL" id="CAB4806900.1"/>
    </source>
</evidence>
<dbReference type="EMBL" id="CAEZYE010000019">
    <property type="protein sequence ID" value="CAB4707274.1"/>
    <property type="molecule type" value="Genomic_DNA"/>
</dbReference>
<evidence type="ECO:0000313" key="4">
    <source>
        <dbReference type="EMBL" id="CAB4981299.1"/>
    </source>
</evidence>
<dbReference type="EMBL" id="CAFBOD010000014">
    <property type="protein sequence ID" value="CAB4981299.1"/>
    <property type="molecule type" value="Genomic_DNA"/>
</dbReference>
<reference evidence="3" key="1">
    <citation type="submission" date="2020-05" db="EMBL/GenBank/DDBJ databases">
        <authorList>
            <person name="Chiriac C."/>
            <person name="Salcher M."/>
            <person name="Ghai R."/>
            <person name="Kavagutti S V."/>
        </authorList>
    </citation>
    <scope>NUCLEOTIDE SEQUENCE</scope>
</reference>
<sequence>MGLFGKAVDARTSQVLRNELGFDVEFDFVAGGVFKCDPLGFSIKPFMAAVGSDGIFFIHEGRVALALPWSGILSRKPDIWGKGSELQIAIPRVSKYTQPSEFPFCYWHKAEISFNKPEDHEKFLQMYFDSKFNDGFTKESLVLHDEWMRAGIKLPVSEENYMKANQGWGTEESRLDSYRIWGLTQDSLRFLYFVGRSVCRGILPGILIQRAFNLWSETEKLSSKYTGQVMSFGEEFMNLKERTEELTLFRGDPDLWAIGRIEVGVDEWKSEIPTFERLAAFDLQDISGEWTVVPVWSDFHDGSDLVITSVLKELKDESLHLITGKGLVTISNDERPKFSELIKKLT</sequence>
<protein>
    <submittedName>
        <fullName evidence="3">Unannotated protein</fullName>
    </submittedName>
</protein>
<name>A0A6J7I1E0_9ZZZZ</name>
<accession>A0A6J7I1E0</accession>